<keyword evidence="1" id="KW-0472">Membrane</keyword>
<keyword evidence="1" id="KW-0812">Transmembrane</keyword>
<sequence>MQGCTELMGALGRLSTVEMLDSLIIMRIIIPLNGQEERFNFHPCQRYEILSLLLCSFITNNSRYIFILLPLPIMSCSSMIIFFNNLYIIIFN</sequence>
<accession>A0A1I7WEE8</accession>
<dbReference type="Proteomes" id="UP000095283">
    <property type="component" value="Unplaced"/>
</dbReference>
<reference evidence="3" key="1">
    <citation type="submission" date="2016-11" db="UniProtKB">
        <authorList>
            <consortium name="WormBaseParasite"/>
        </authorList>
    </citation>
    <scope>IDENTIFICATION</scope>
</reference>
<keyword evidence="1" id="KW-1133">Transmembrane helix</keyword>
<organism evidence="2 3">
    <name type="scientific">Heterorhabditis bacteriophora</name>
    <name type="common">Entomopathogenic nematode worm</name>
    <dbReference type="NCBI Taxonomy" id="37862"/>
    <lineage>
        <taxon>Eukaryota</taxon>
        <taxon>Metazoa</taxon>
        <taxon>Ecdysozoa</taxon>
        <taxon>Nematoda</taxon>
        <taxon>Chromadorea</taxon>
        <taxon>Rhabditida</taxon>
        <taxon>Rhabditina</taxon>
        <taxon>Rhabditomorpha</taxon>
        <taxon>Strongyloidea</taxon>
        <taxon>Heterorhabditidae</taxon>
        <taxon>Heterorhabditis</taxon>
    </lineage>
</organism>
<protein>
    <submittedName>
        <fullName evidence="3">Ovule protein</fullName>
    </submittedName>
</protein>
<name>A0A1I7WEE8_HETBA</name>
<dbReference type="WBParaSite" id="Hba_03279">
    <property type="protein sequence ID" value="Hba_03279"/>
    <property type="gene ID" value="Hba_03279"/>
</dbReference>
<evidence type="ECO:0000313" key="2">
    <source>
        <dbReference type="Proteomes" id="UP000095283"/>
    </source>
</evidence>
<dbReference type="AlphaFoldDB" id="A0A1I7WEE8"/>
<keyword evidence="2" id="KW-1185">Reference proteome</keyword>
<evidence type="ECO:0000256" key="1">
    <source>
        <dbReference type="SAM" id="Phobius"/>
    </source>
</evidence>
<proteinExistence type="predicted"/>
<evidence type="ECO:0000313" key="3">
    <source>
        <dbReference type="WBParaSite" id="Hba_03279"/>
    </source>
</evidence>
<feature type="transmembrane region" description="Helical" evidence="1">
    <location>
        <begin position="64"/>
        <end position="90"/>
    </location>
</feature>